<comment type="caution">
    <text evidence="2">The sequence shown here is derived from an EMBL/GenBank/DDBJ whole genome shotgun (WGS) entry which is preliminary data.</text>
</comment>
<dbReference type="Proteomes" id="UP000240212">
    <property type="component" value="Unassembled WGS sequence"/>
</dbReference>
<organism evidence="2 3">
    <name type="scientific">Siccibacter turicensis</name>
    <dbReference type="NCBI Taxonomy" id="357233"/>
    <lineage>
        <taxon>Bacteria</taxon>
        <taxon>Pseudomonadati</taxon>
        <taxon>Pseudomonadota</taxon>
        <taxon>Gammaproteobacteria</taxon>
        <taxon>Enterobacterales</taxon>
        <taxon>Enterobacteriaceae</taxon>
        <taxon>Siccibacter</taxon>
    </lineage>
</organism>
<feature type="region of interest" description="Disordered" evidence="1">
    <location>
        <begin position="198"/>
        <end position="225"/>
    </location>
</feature>
<dbReference type="AlphaFoldDB" id="A0A2P8VK75"/>
<name>A0A2P8VK75_9ENTR</name>
<dbReference type="RefSeq" id="WP_106876730.1">
    <property type="nucleotide sequence ID" value="NZ_PYEP01000003.1"/>
</dbReference>
<evidence type="ECO:0000256" key="1">
    <source>
        <dbReference type="SAM" id="MobiDB-lite"/>
    </source>
</evidence>
<accession>A0A2P8VK75</accession>
<evidence type="ECO:0000313" key="2">
    <source>
        <dbReference type="EMBL" id="PSN07955.1"/>
    </source>
</evidence>
<dbReference type="STRING" id="1388748.GCA_000463155_02404"/>
<protein>
    <submittedName>
        <fullName evidence="2">Uncharacterized protein</fullName>
    </submittedName>
</protein>
<feature type="region of interest" description="Disordered" evidence="1">
    <location>
        <begin position="489"/>
        <end position="511"/>
    </location>
</feature>
<dbReference type="OrthoDB" id="6628213at2"/>
<proteinExistence type="predicted"/>
<keyword evidence="3" id="KW-1185">Reference proteome</keyword>
<evidence type="ECO:0000313" key="3">
    <source>
        <dbReference type="Proteomes" id="UP000240212"/>
    </source>
</evidence>
<gene>
    <name evidence="2" type="ORF">C7G83_07130</name>
</gene>
<sequence length="533" mass="58275">MTSLTAGSPSCNCKNPDTCIHAFTLKVKDRTFTYKQNGFIDSVDAIDEGGKGVPLSLTLTGKACVSHNPRCPQGEIYSIDESKTLKTFNNGVTSYPARFDSSKVRFFDRFDSIDFLVDYVLAKDVKSVMPKTAYMLHVGQCRGESFVQKPLTFADGVSQIINLAPSGTVWANINIFPDFKWETSVSIGAGQTVDEYSDQQLRRQQRAQNASEGMPQRGHRGWTRRPRYSITSSLEIEGKLTAKMGGLSQDYSGSLKKDFERKAQRISLINKSMQTIDTVTKALSTNDGGGKIKLLNTEILFPKLEIKGSGELKEDADSKSLYIERQVSLGLAPLVGMKITLDLLQAFAAWYRADVVLAAVREGLASGEQNYQDGGNAAFVGMKFDLVAEGEVALTLAFKSDAKSKWEWQKVDSAEAKLKLTIEANVRAGIRIYIANGALTVGGKAVAEGCLGLDNSVKDKLDLVFYHNGIVAKVYVNYTVGLASKSERASQSQGLPGRTSSTGKSGKGDNIEKEWVIHDKLEKKNSTARFNLA</sequence>
<reference evidence="2 3" key="1">
    <citation type="submission" date="2018-03" db="EMBL/GenBank/DDBJ databases">
        <title>Draft genome sequence of the first documented clinical Siccibacter turicensis isolate in Austria.</title>
        <authorList>
            <person name="Lepuschitz S."/>
            <person name="Pekard-Amenitsch S."/>
            <person name="Haunold R."/>
            <person name="Schill S."/>
            <person name="Mach R."/>
            <person name="Allerberger F."/>
            <person name="Ruppitsch W."/>
            <person name="Forsythe S.J."/>
        </authorList>
    </citation>
    <scope>NUCLEOTIDE SEQUENCE [LARGE SCALE GENOMIC DNA]</scope>
    <source>
        <strain evidence="2 3">6100069499-17</strain>
    </source>
</reference>
<dbReference type="EMBL" id="PYEP01000003">
    <property type="protein sequence ID" value="PSN07955.1"/>
    <property type="molecule type" value="Genomic_DNA"/>
</dbReference>